<proteinExistence type="predicted"/>
<gene>
    <name evidence="1" type="ORF">Pla22_31560</name>
</gene>
<dbReference type="Proteomes" id="UP000316598">
    <property type="component" value="Unassembled WGS sequence"/>
</dbReference>
<comment type="caution">
    <text evidence="1">The sequence shown here is derived from an EMBL/GenBank/DDBJ whole genome shotgun (WGS) entry which is preliminary data.</text>
</comment>
<dbReference type="InterPro" id="IPR024079">
    <property type="entry name" value="MetalloPept_cat_dom_sf"/>
</dbReference>
<dbReference type="AlphaFoldDB" id="A0A5C5WKC9"/>
<reference evidence="1 2" key="1">
    <citation type="submission" date="2019-02" db="EMBL/GenBank/DDBJ databases">
        <title>Deep-cultivation of Planctomycetes and their phenomic and genomic characterization uncovers novel biology.</title>
        <authorList>
            <person name="Wiegand S."/>
            <person name="Jogler M."/>
            <person name="Boedeker C."/>
            <person name="Pinto D."/>
            <person name="Vollmers J."/>
            <person name="Rivas-Marin E."/>
            <person name="Kohn T."/>
            <person name="Peeters S.H."/>
            <person name="Heuer A."/>
            <person name="Rast P."/>
            <person name="Oberbeckmann S."/>
            <person name="Bunk B."/>
            <person name="Jeske O."/>
            <person name="Meyerdierks A."/>
            <person name="Storesund J.E."/>
            <person name="Kallscheuer N."/>
            <person name="Luecker S."/>
            <person name="Lage O.M."/>
            <person name="Pohl T."/>
            <person name="Merkel B.J."/>
            <person name="Hornburger P."/>
            <person name="Mueller R.-W."/>
            <person name="Bruemmer F."/>
            <person name="Labrenz M."/>
            <person name="Spormann A.M."/>
            <person name="Op Den Camp H."/>
            <person name="Overmann J."/>
            <person name="Amann R."/>
            <person name="Jetten M.S.M."/>
            <person name="Mascher T."/>
            <person name="Medema M.H."/>
            <person name="Devos D.P."/>
            <person name="Kaster A.-K."/>
            <person name="Ovreas L."/>
            <person name="Rohde M."/>
            <person name="Galperin M.Y."/>
            <person name="Jogler C."/>
        </authorList>
    </citation>
    <scope>NUCLEOTIDE SEQUENCE [LARGE SCALE GENOMIC DNA]</scope>
    <source>
        <strain evidence="1 2">Pla22</strain>
    </source>
</reference>
<dbReference type="OrthoDB" id="272883at2"/>
<name>A0A5C5WKC9_9BACT</name>
<dbReference type="SUPFAM" id="SSF55486">
    <property type="entry name" value="Metalloproteases ('zincins'), catalytic domain"/>
    <property type="match status" value="1"/>
</dbReference>
<dbReference type="NCBIfam" id="TIGR02595">
    <property type="entry name" value="PEP_CTERM"/>
    <property type="match status" value="1"/>
</dbReference>
<dbReference type="EMBL" id="SJPI01000002">
    <property type="protein sequence ID" value="TWT50413.1"/>
    <property type="molecule type" value="Genomic_DNA"/>
</dbReference>
<keyword evidence="2" id="KW-1185">Reference proteome</keyword>
<accession>A0A5C5WKC9</accession>
<evidence type="ECO:0000313" key="1">
    <source>
        <dbReference type="EMBL" id="TWT50413.1"/>
    </source>
</evidence>
<sequence precursor="true">MYDVVDAKRSVRPKFQLVDIRSNPAKFVSLDGLREEPGSTKLAKLRYPTPPSRTISNAKPPIMLHTVVARAAFVASFCVLAPIANTCHAAIVTILPIQVGNGSGDFGNPGQELFLQATNKIWSQAGITFNYLPFTSIISADYYDLDDQNEVDSLFANAPGASLDAKTISMWFVNDHYDAYGEVNEVGGLNANKIVISNFVFDETRLDTIAHEVGHLLGLNHDDPGVETNFLMRSGDDRIAPTVIGNIFPDGTGLDRMTAGQVAIALADAKVSAVPEPSSVILVAGCVGFAFLRRRQMQTSCRG</sequence>
<organism evidence="1 2">
    <name type="scientific">Rubripirellula amarantea</name>
    <dbReference type="NCBI Taxonomy" id="2527999"/>
    <lineage>
        <taxon>Bacteria</taxon>
        <taxon>Pseudomonadati</taxon>
        <taxon>Planctomycetota</taxon>
        <taxon>Planctomycetia</taxon>
        <taxon>Pirellulales</taxon>
        <taxon>Pirellulaceae</taxon>
        <taxon>Rubripirellula</taxon>
    </lineage>
</organism>
<evidence type="ECO:0000313" key="2">
    <source>
        <dbReference type="Proteomes" id="UP000316598"/>
    </source>
</evidence>
<dbReference type="InterPro" id="IPR013424">
    <property type="entry name" value="Ice-binding_C"/>
</dbReference>
<dbReference type="GO" id="GO:0008237">
    <property type="term" value="F:metallopeptidase activity"/>
    <property type="evidence" value="ECO:0007669"/>
    <property type="project" value="InterPro"/>
</dbReference>
<protein>
    <submittedName>
        <fullName evidence="1">Uncharacterized protein</fullName>
    </submittedName>
</protein>
<dbReference type="Gene3D" id="3.40.390.10">
    <property type="entry name" value="Collagenase (Catalytic Domain)"/>
    <property type="match status" value="1"/>
</dbReference>